<dbReference type="AlphaFoldDB" id="A0A4P9Y817"/>
<evidence type="ECO:0000313" key="4">
    <source>
        <dbReference type="Proteomes" id="UP000267251"/>
    </source>
</evidence>
<dbReference type="EMBL" id="KZ987777">
    <property type="protein sequence ID" value="RKP14914.1"/>
    <property type="molecule type" value="Genomic_DNA"/>
</dbReference>
<keyword evidence="2" id="KW-0472">Membrane</keyword>
<protein>
    <recommendedName>
        <fullName evidence="5">Mid2 domain-containing protein</fullName>
    </recommendedName>
</protein>
<name>A0A4P9Y817_9FUNG</name>
<keyword evidence="2" id="KW-1133">Transmembrane helix</keyword>
<feature type="region of interest" description="Disordered" evidence="1">
    <location>
        <begin position="151"/>
        <end position="184"/>
    </location>
</feature>
<organism evidence="3 4">
    <name type="scientific">Piptocephalis cylindrospora</name>
    <dbReference type="NCBI Taxonomy" id="1907219"/>
    <lineage>
        <taxon>Eukaryota</taxon>
        <taxon>Fungi</taxon>
        <taxon>Fungi incertae sedis</taxon>
        <taxon>Zoopagomycota</taxon>
        <taxon>Zoopagomycotina</taxon>
        <taxon>Zoopagomycetes</taxon>
        <taxon>Zoopagales</taxon>
        <taxon>Piptocephalidaceae</taxon>
        <taxon>Piptocephalis</taxon>
    </lineage>
</organism>
<gene>
    <name evidence="3" type="ORF">BJ684DRAFT_14800</name>
</gene>
<sequence>MCPPLSPSRSHERAATACGHASLPFTRLDLPLPKAPVSQRPGRAESFPHLLPLGRRRRGALALESAKQGGSMMSENFQLKTLSEWGELIMADVGNPDGSTNWTPTPTNGAPAPTLAPQVPANPEAPITVVVPTTVATVNPTVVVTVSGEPETIIQTDGPGTSAATADPTASPGSKDASSDDGGSTSNKTIIIATVVPIVSVILIAAVVAFFFIRRRRAAAQRRHTSDYHMQREEYVGHICVRQHTRWTMLCLDVYATKRVYLALLLHIRPNSTVNAYMGGGGGGGGAFEAAPSSLIKNSSTGSMQNSTK</sequence>
<proteinExistence type="predicted"/>
<keyword evidence="2" id="KW-0812">Transmembrane</keyword>
<evidence type="ECO:0000313" key="3">
    <source>
        <dbReference type="EMBL" id="RKP14914.1"/>
    </source>
</evidence>
<evidence type="ECO:0000256" key="1">
    <source>
        <dbReference type="SAM" id="MobiDB-lite"/>
    </source>
</evidence>
<feature type="compositionally biased region" description="Low complexity" evidence="1">
    <location>
        <begin position="158"/>
        <end position="184"/>
    </location>
</feature>
<keyword evidence="4" id="KW-1185">Reference proteome</keyword>
<evidence type="ECO:0000256" key="2">
    <source>
        <dbReference type="SAM" id="Phobius"/>
    </source>
</evidence>
<accession>A0A4P9Y817</accession>
<reference evidence="4" key="1">
    <citation type="journal article" date="2018" name="Nat. Microbiol.">
        <title>Leveraging single-cell genomics to expand the fungal tree of life.</title>
        <authorList>
            <person name="Ahrendt S.R."/>
            <person name="Quandt C.A."/>
            <person name="Ciobanu D."/>
            <person name="Clum A."/>
            <person name="Salamov A."/>
            <person name="Andreopoulos B."/>
            <person name="Cheng J.F."/>
            <person name="Woyke T."/>
            <person name="Pelin A."/>
            <person name="Henrissat B."/>
            <person name="Reynolds N.K."/>
            <person name="Benny G.L."/>
            <person name="Smith M.E."/>
            <person name="James T.Y."/>
            <person name="Grigoriev I.V."/>
        </authorList>
    </citation>
    <scope>NUCLEOTIDE SEQUENCE [LARGE SCALE GENOMIC DNA]</scope>
</reference>
<dbReference type="Proteomes" id="UP000267251">
    <property type="component" value="Unassembled WGS sequence"/>
</dbReference>
<feature type="transmembrane region" description="Helical" evidence="2">
    <location>
        <begin position="190"/>
        <end position="213"/>
    </location>
</feature>
<evidence type="ECO:0008006" key="5">
    <source>
        <dbReference type="Google" id="ProtNLM"/>
    </source>
</evidence>